<feature type="region of interest" description="Disordered" evidence="1">
    <location>
        <begin position="50"/>
        <end position="69"/>
    </location>
</feature>
<evidence type="ECO:0000313" key="3">
    <source>
        <dbReference type="EMBL" id="CAH0368650.1"/>
    </source>
</evidence>
<dbReference type="InterPro" id="IPR016181">
    <property type="entry name" value="Acyl_CoA_acyltransferase"/>
</dbReference>
<feature type="domain" description="N-acetyltransferase" evidence="2">
    <location>
        <begin position="115"/>
        <end position="260"/>
    </location>
</feature>
<evidence type="ECO:0000256" key="1">
    <source>
        <dbReference type="SAM" id="MobiDB-lite"/>
    </source>
</evidence>
<evidence type="ECO:0000259" key="2">
    <source>
        <dbReference type="PROSITE" id="PS51186"/>
    </source>
</evidence>
<dbReference type="CDD" id="cd04301">
    <property type="entry name" value="NAT_SF"/>
    <property type="match status" value="1"/>
</dbReference>
<dbReference type="SUPFAM" id="SSF55729">
    <property type="entry name" value="Acyl-CoA N-acyltransferases (Nat)"/>
    <property type="match status" value="1"/>
</dbReference>
<keyword evidence="4" id="KW-1185">Reference proteome</keyword>
<proteinExistence type="predicted"/>
<reference evidence="3" key="1">
    <citation type="submission" date="2021-11" db="EMBL/GenBank/DDBJ databases">
        <authorList>
            <consortium name="Genoscope - CEA"/>
            <person name="William W."/>
        </authorList>
    </citation>
    <scope>NUCLEOTIDE SEQUENCE</scope>
</reference>
<sequence length="286" mass="31437">MFVQRMLKDPAFAAKVKEQQLIAASKGQNADPNVIDEATAQRYLDEDEAAQKREKTEVKPMSQKEAESLERVDNRAEQVKVVAQSLAFVGLGVRAVAAGMLGATNDPEVARDVCTIIRQAHKPEETRVGEAFREGEMIDVETVEAMLGDVSIRWVAVEAASGRGVEQDGARLGVAAFSVAGNRCDVRFLCVRPTYHGLYVGHRLLERVERLAVAAGARQLCCCVPSCRTSMRRWVERRGFRPLSVAPFPLEALPFKITRADAKLVVYGKDIGDAQPPPPPSYDNMD</sequence>
<dbReference type="Pfam" id="PF00583">
    <property type="entry name" value="Acetyltransf_1"/>
    <property type="match status" value="1"/>
</dbReference>
<dbReference type="AlphaFoldDB" id="A0A8J2WWI9"/>
<dbReference type="OrthoDB" id="189656at2759"/>
<protein>
    <recommendedName>
        <fullName evidence="2">N-acetyltransferase domain-containing protein</fullName>
    </recommendedName>
</protein>
<evidence type="ECO:0000313" key="4">
    <source>
        <dbReference type="Proteomes" id="UP000789595"/>
    </source>
</evidence>
<dbReference type="PROSITE" id="PS51186">
    <property type="entry name" value="GNAT"/>
    <property type="match status" value="1"/>
</dbReference>
<dbReference type="GO" id="GO:0016747">
    <property type="term" value="F:acyltransferase activity, transferring groups other than amino-acyl groups"/>
    <property type="evidence" value="ECO:0007669"/>
    <property type="project" value="InterPro"/>
</dbReference>
<dbReference type="Gene3D" id="3.40.630.30">
    <property type="match status" value="1"/>
</dbReference>
<dbReference type="InterPro" id="IPR000182">
    <property type="entry name" value="GNAT_dom"/>
</dbReference>
<accession>A0A8J2WWI9</accession>
<dbReference type="Proteomes" id="UP000789595">
    <property type="component" value="Unassembled WGS sequence"/>
</dbReference>
<comment type="caution">
    <text evidence="3">The sequence shown here is derived from an EMBL/GenBank/DDBJ whole genome shotgun (WGS) entry which is preliminary data.</text>
</comment>
<gene>
    <name evidence="3" type="ORF">PECAL_2P17220</name>
</gene>
<dbReference type="EMBL" id="CAKKNE010000002">
    <property type="protein sequence ID" value="CAH0368650.1"/>
    <property type="molecule type" value="Genomic_DNA"/>
</dbReference>
<organism evidence="3 4">
    <name type="scientific">Pelagomonas calceolata</name>
    <dbReference type="NCBI Taxonomy" id="35677"/>
    <lineage>
        <taxon>Eukaryota</taxon>
        <taxon>Sar</taxon>
        <taxon>Stramenopiles</taxon>
        <taxon>Ochrophyta</taxon>
        <taxon>Pelagophyceae</taxon>
        <taxon>Pelagomonadales</taxon>
        <taxon>Pelagomonadaceae</taxon>
        <taxon>Pelagomonas</taxon>
    </lineage>
</organism>
<name>A0A8J2WWI9_9STRA</name>